<sequence length="226" mass="23219">MLMNATQKLPKPLRHILFDLDGTLVDSVRITCTIIDSMLAERGLAHRADPALARAMDAMGGVAMISAVMGVHARDPAADLAEFRARHAVAATPADLPFPGVVPALSRLAAAGIGLGICSNKPQALCTKILGDLGLAGHFAAIVGAQPDLPRKPAPDAARLALARMQADPGQCLYVGDSAVDVATAAAAGLPVALVAWGYGFEAARAAAPDTMVLHDLAELAVHSDE</sequence>
<dbReference type="SFLD" id="SFLDS00003">
    <property type="entry name" value="Haloacid_Dehalogenase"/>
    <property type="match status" value="1"/>
</dbReference>
<dbReference type="InterPro" id="IPR050155">
    <property type="entry name" value="HAD-like_hydrolase_sf"/>
</dbReference>
<dbReference type="InterPro" id="IPR023198">
    <property type="entry name" value="PGP-like_dom2"/>
</dbReference>
<dbReference type="SFLD" id="SFLDG01129">
    <property type="entry name" value="C1.5:_HAD__Beta-PGM__Phosphata"/>
    <property type="match status" value="1"/>
</dbReference>
<reference evidence="5 6" key="1">
    <citation type="submission" date="2017-07" db="EMBL/GenBank/DDBJ databases">
        <title>Sandarakinorhabdus cyanobacteriorum sp. nov., a novel bacterium isolated from cyanobacterial aggregates in a eutrophic lake.</title>
        <authorList>
            <person name="Cai H."/>
        </authorList>
    </citation>
    <scope>NUCLEOTIDE SEQUENCE [LARGE SCALE GENOMIC DNA]</scope>
    <source>
        <strain evidence="5 6">TH057</strain>
    </source>
</reference>
<dbReference type="Pfam" id="PF00702">
    <property type="entry name" value="Hydrolase"/>
    <property type="match status" value="1"/>
</dbReference>
<dbReference type="NCBIfam" id="TIGR01549">
    <property type="entry name" value="HAD-SF-IA-v1"/>
    <property type="match status" value="1"/>
</dbReference>
<evidence type="ECO:0000256" key="2">
    <source>
        <dbReference type="ARBA" id="ARBA00004818"/>
    </source>
</evidence>
<gene>
    <name evidence="5" type="ORF">CHU93_14730</name>
</gene>
<comment type="pathway">
    <text evidence="2">Organic acid metabolism; glycolate biosynthesis; glycolate from 2-phosphoglycolate: step 1/1.</text>
</comment>
<proteinExistence type="inferred from homology"/>
<evidence type="ECO:0000313" key="5">
    <source>
        <dbReference type="EMBL" id="OYQ25083.1"/>
    </source>
</evidence>
<protein>
    <recommendedName>
        <fullName evidence="4">phosphoglycolate phosphatase</fullName>
        <ecNumber evidence="4">3.1.3.18</ecNumber>
    </recommendedName>
</protein>
<dbReference type="PANTHER" id="PTHR43434">
    <property type="entry name" value="PHOSPHOGLYCOLATE PHOSPHATASE"/>
    <property type="match status" value="1"/>
</dbReference>
<comment type="caution">
    <text evidence="5">The sequence shown here is derived from an EMBL/GenBank/DDBJ whole genome shotgun (WGS) entry which is preliminary data.</text>
</comment>
<evidence type="ECO:0000256" key="4">
    <source>
        <dbReference type="ARBA" id="ARBA00013078"/>
    </source>
</evidence>
<name>A0A255Y7I4_9SPHN</name>
<dbReference type="SUPFAM" id="SSF56784">
    <property type="entry name" value="HAD-like"/>
    <property type="match status" value="1"/>
</dbReference>
<comment type="similarity">
    <text evidence="3">Belongs to the HAD-like hydrolase superfamily. CbbY/CbbZ/Gph/YieH family.</text>
</comment>
<dbReference type="InterPro" id="IPR006439">
    <property type="entry name" value="HAD-SF_hydro_IA"/>
</dbReference>
<dbReference type="EMBL" id="NOXT01000123">
    <property type="protein sequence ID" value="OYQ25083.1"/>
    <property type="molecule type" value="Genomic_DNA"/>
</dbReference>
<dbReference type="InterPro" id="IPR023214">
    <property type="entry name" value="HAD_sf"/>
</dbReference>
<dbReference type="AlphaFoldDB" id="A0A255Y7I4"/>
<comment type="catalytic activity">
    <reaction evidence="1">
        <text>2-phosphoglycolate + H2O = glycolate + phosphate</text>
        <dbReference type="Rhea" id="RHEA:14369"/>
        <dbReference type="ChEBI" id="CHEBI:15377"/>
        <dbReference type="ChEBI" id="CHEBI:29805"/>
        <dbReference type="ChEBI" id="CHEBI:43474"/>
        <dbReference type="ChEBI" id="CHEBI:58033"/>
        <dbReference type="EC" id="3.1.3.18"/>
    </reaction>
</comment>
<evidence type="ECO:0000256" key="3">
    <source>
        <dbReference type="ARBA" id="ARBA00006171"/>
    </source>
</evidence>
<dbReference type="PRINTS" id="PR00413">
    <property type="entry name" value="HADHALOGNASE"/>
</dbReference>
<accession>A0A255Y7I4</accession>
<dbReference type="PANTHER" id="PTHR43434:SF1">
    <property type="entry name" value="PHOSPHOGLYCOLATE PHOSPHATASE"/>
    <property type="match status" value="1"/>
</dbReference>
<evidence type="ECO:0000313" key="6">
    <source>
        <dbReference type="Proteomes" id="UP000216991"/>
    </source>
</evidence>
<dbReference type="EC" id="3.1.3.18" evidence="4"/>
<dbReference type="GO" id="GO:0006281">
    <property type="term" value="P:DNA repair"/>
    <property type="evidence" value="ECO:0007669"/>
    <property type="project" value="TreeGrafter"/>
</dbReference>
<dbReference type="GO" id="GO:0005829">
    <property type="term" value="C:cytosol"/>
    <property type="evidence" value="ECO:0007669"/>
    <property type="project" value="TreeGrafter"/>
</dbReference>
<organism evidence="5 6">
    <name type="scientific">Sandarakinorhabdus cyanobacteriorum</name>
    <dbReference type="NCBI Taxonomy" id="1981098"/>
    <lineage>
        <taxon>Bacteria</taxon>
        <taxon>Pseudomonadati</taxon>
        <taxon>Pseudomonadota</taxon>
        <taxon>Alphaproteobacteria</taxon>
        <taxon>Sphingomonadales</taxon>
        <taxon>Sphingosinicellaceae</taxon>
        <taxon>Sandarakinorhabdus</taxon>
    </lineage>
</organism>
<dbReference type="InterPro" id="IPR036412">
    <property type="entry name" value="HAD-like_sf"/>
</dbReference>
<dbReference type="Gene3D" id="1.10.150.240">
    <property type="entry name" value="Putative phosphatase, domain 2"/>
    <property type="match status" value="1"/>
</dbReference>
<keyword evidence="6" id="KW-1185">Reference proteome</keyword>
<dbReference type="Gene3D" id="3.40.50.1000">
    <property type="entry name" value="HAD superfamily/HAD-like"/>
    <property type="match status" value="1"/>
</dbReference>
<dbReference type="GO" id="GO:0008967">
    <property type="term" value="F:phosphoglycolate phosphatase activity"/>
    <property type="evidence" value="ECO:0007669"/>
    <property type="project" value="UniProtKB-EC"/>
</dbReference>
<dbReference type="Proteomes" id="UP000216991">
    <property type="component" value="Unassembled WGS sequence"/>
</dbReference>
<dbReference type="NCBIfam" id="TIGR01509">
    <property type="entry name" value="HAD-SF-IA-v3"/>
    <property type="match status" value="1"/>
</dbReference>
<dbReference type="OrthoDB" id="9793014at2"/>
<evidence type="ECO:0000256" key="1">
    <source>
        <dbReference type="ARBA" id="ARBA00000830"/>
    </source>
</evidence>